<dbReference type="InterPro" id="IPR014284">
    <property type="entry name" value="RNA_pol_sigma-70_dom"/>
</dbReference>
<evidence type="ECO:0000259" key="1">
    <source>
        <dbReference type="Pfam" id="PF04542"/>
    </source>
</evidence>
<keyword evidence="4" id="KW-1185">Reference proteome</keyword>
<protein>
    <submittedName>
        <fullName evidence="3">Uncharacterized protein</fullName>
    </submittedName>
</protein>
<evidence type="ECO:0000313" key="3">
    <source>
        <dbReference type="EMBL" id="ANO53110.1"/>
    </source>
</evidence>
<feature type="domain" description="DUF6596" evidence="2">
    <location>
        <begin position="182"/>
        <end position="282"/>
    </location>
</feature>
<name>A0A193LKM2_9GAMM</name>
<evidence type="ECO:0000259" key="2">
    <source>
        <dbReference type="Pfam" id="PF20239"/>
    </source>
</evidence>
<evidence type="ECO:0000313" key="4">
    <source>
        <dbReference type="Proteomes" id="UP000092695"/>
    </source>
</evidence>
<proteinExistence type="predicted"/>
<dbReference type="NCBIfam" id="TIGR02937">
    <property type="entry name" value="sigma70-ECF"/>
    <property type="match status" value="1"/>
</dbReference>
<dbReference type="KEGG" id="woc:BA177_08555"/>
<dbReference type="Pfam" id="PF20239">
    <property type="entry name" value="DUF6596"/>
    <property type="match status" value="1"/>
</dbReference>
<dbReference type="GO" id="GO:0006352">
    <property type="term" value="P:DNA-templated transcription initiation"/>
    <property type="evidence" value="ECO:0007669"/>
    <property type="project" value="InterPro"/>
</dbReference>
<dbReference type="AlphaFoldDB" id="A0A193LKM2"/>
<organism evidence="3 4">
    <name type="scientific">Woeseia oceani</name>
    <dbReference type="NCBI Taxonomy" id="1548547"/>
    <lineage>
        <taxon>Bacteria</taxon>
        <taxon>Pseudomonadati</taxon>
        <taxon>Pseudomonadota</taxon>
        <taxon>Gammaproteobacteria</taxon>
        <taxon>Woeseiales</taxon>
        <taxon>Woeseiaceae</taxon>
        <taxon>Woeseia</taxon>
    </lineage>
</organism>
<dbReference type="SUPFAM" id="SSF48452">
    <property type="entry name" value="TPR-like"/>
    <property type="match status" value="1"/>
</dbReference>
<dbReference type="PANTHER" id="PTHR47756:SF2">
    <property type="entry name" value="BLL6612 PROTEIN"/>
    <property type="match status" value="1"/>
</dbReference>
<dbReference type="GO" id="GO:0003700">
    <property type="term" value="F:DNA-binding transcription factor activity"/>
    <property type="evidence" value="ECO:0007669"/>
    <property type="project" value="InterPro"/>
</dbReference>
<reference evidence="3 4" key="1">
    <citation type="submission" date="2016-06" db="EMBL/GenBank/DDBJ databases">
        <title>Complete genome sequence of a deep-branching marine Gamma Proteobacterium Woeseia oceani type strain XK5.</title>
        <authorList>
            <person name="Mu D."/>
            <person name="Du Z."/>
        </authorList>
    </citation>
    <scope>NUCLEOTIDE SEQUENCE [LARGE SCALE GENOMIC DNA]</scope>
    <source>
        <strain evidence="3 4">XK5</strain>
    </source>
</reference>
<dbReference type="InterPro" id="IPR013324">
    <property type="entry name" value="RNA_pol_sigma_r3/r4-like"/>
</dbReference>
<sequence length="426" mass="47491">MQASAHTVTALVRDQWGRALATLVSDFGDLSLAEDALQDAFMAALQRWPQDGQPRSPLAWLLTVARRRAIDHLRHEQQKIAKQTELGILADQREVFPAVEEEELIPDERLRLIFTCCHPALRPSAQVALTLKTLCGFRTSELARAFLSAETTMGQRIVRAKRKIRDAGIPYRVPDPEQLPERLHSVLAVIYLIFNESWSATGGDQLIRQALYAEALNLVGLLQQLMRPDSEVLGLHALMLLHGSRSKARLESGNELVTLEEQDRCLWDRAMIDAGQRLIVEAAALGPPGPYLLQAMISAVHAEAASFEETDWGQIRDLYGLLYTAQPSLVIKLNAAVARYFAGETTAAVAIFDELEQEPSLARYQPLYAARAELCRKAGEFSKARDYALRALALCQNDTECRYLQKRLRQIDAAAGAVESMPEGRR</sequence>
<gene>
    <name evidence="3" type="ORF">BA177_08555</name>
</gene>
<feature type="domain" description="RNA polymerase sigma-70 region 2" evidence="1">
    <location>
        <begin position="27"/>
        <end position="77"/>
    </location>
</feature>
<dbReference type="RefSeq" id="WP_068619124.1">
    <property type="nucleotide sequence ID" value="NZ_CP016268.1"/>
</dbReference>
<dbReference type="Pfam" id="PF04542">
    <property type="entry name" value="Sigma70_r2"/>
    <property type="match status" value="1"/>
</dbReference>
<dbReference type="SUPFAM" id="SSF88946">
    <property type="entry name" value="Sigma2 domain of RNA polymerase sigma factors"/>
    <property type="match status" value="1"/>
</dbReference>
<dbReference type="STRING" id="1548547.BA177_08555"/>
<dbReference type="OrthoDB" id="9780299at2"/>
<dbReference type="SUPFAM" id="SSF88659">
    <property type="entry name" value="Sigma3 and sigma4 domains of RNA polymerase sigma factors"/>
    <property type="match status" value="1"/>
</dbReference>
<dbReference type="EMBL" id="CP016268">
    <property type="protein sequence ID" value="ANO53110.1"/>
    <property type="molecule type" value="Genomic_DNA"/>
</dbReference>
<accession>A0A193LKM2</accession>
<dbReference type="InterPro" id="IPR013325">
    <property type="entry name" value="RNA_pol_sigma_r2"/>
</dbReference>
<dbReference type="InterPro" id="IPR011990">
    <property type="entry name" value="TPR-like_helical_dom_sf"/>
</dbReference>
<dbReference type="Proteomes" id="UP000092695">
    <property type="component" value="Chromosome"/>
</dbReference>
<dbReference type="InterPro" id="IPR046531">
    <property type="entry name" value="DUF6596"/>
</dbReference>
<dbReference type="PANTHER" id="PTHR47756">
    <property type="entry name" value="BLL6612 PROTEIN-RELATED"/>
    <property type="match status" value="1"/>
</dbReference>
<dbReference type="InterPro" id="IPR007627">
    <property type="entry name" value="RNA_pol_sigma70_r2"/>
</dbReference>
<dbReference type="Gene3D" id="1.10.1740.10">
    <property type="match status" value="1"/>
</dbReference>